<evidence type="ECO:0000256" key="2">
    <source>
        <dbReference type="ARBA" id="ARBA00012961"/>
    </source>
</evidence>
<keyword evidence="5" id="KW-0547">Nucleotide-binding</keyword>
<dbReference type="Gene3D" id="3.40.50.300">
    <property type="entry name" value="P-loop containing nucleotide triphosphate hydrolases"/>
    <property type="match status" value="1"/>
</dbReference>
<dbReference type="EMBL" id="ML119685">
    <property type="protein sequence ID" value="RPA80698.1"/>
    <property type="molecule type" value="Genomic_DNA"/>
</dbReference>
<dbReference type="InterPro" id="IPR008145">
    <property type="entry name" value="GK/Ca_channel_bsu"/>
</dbReference>
<name>A0A3N4I7L9_ASCIM</name>
<dbReference type="EC" id="2.7.4.8" evidence="2"/>
<protein>
    <recommendedName>
        <fullName evidence="3">Guanylate kinase</fullName>
        <ecNumber evidence="2">2.7.4.8</ecNumber>
    </recommendedName>
    <alternativeName>
        <fullName evidence="8">GMP kinase</fullName>
    </alternativeName>
</protein>
<dbReference type="Proteomes" id="UP000275078">
    <property type="component" value="Unassembled WGS sequence"/>
</dbReference>
<dbReference type="AlphaFoldDB" id="A0A3N4I7L9"/>
<evidence type="ECO:0000256" key="4">
    <source>
        <dbReference type="ARBA" id="ARBA00022679"/>
    </source>
</evidence>
<dbReference type="OrthoDB" id="6334211at2759"/>
<dbReference type="NCBIfam" id="TIGR03263">
    <property type="entry name" value="guanyl_kin"/>
    <property type="match status" value="1"/>
</dbReference>
<dbReference type="PROSITE" id="PS00856">
    <property type="entry name" value="GUANYLATE_KINASE_1"/>
    <property type="match status" value="1"/>
</dbReference>
<dbReference type="PANTHER" id="PTHR23117">
    <property type="entry name" value="GUANYLATE KINASE-RELATED"/>
    <property type="match status" value="1"/>
</dbReference>
<dbReference type="STRING" id="1160509.A0A3N4I7L9"/>
<keyword evidence="6 10" id="KW-0418">Kinase</keyword>
<proteinExistence type="inferred from homology"/>
<dbReference type="SUPFAM" id="SSF52540">
    <property type="entry name" value="P-loop containing nucleoside triphosphate hydrolases"/>
    <property type="match status" value="1"/>
</dbReference>
<evidence type="ECO:0000259" key="9">
    <source>
        <dbReference type="PROSITE" id="PS50052"/>
    </source>
</evidence>
<dbReference type="PANTHER" id="PTHR23117:SF13">
    <property type="entry name" value="GUANYLATE KINASE"/>
    <property type="match status" value="1"/>
</dbReference>
<evidence type="ECO:0000256" key="3">
    <source>
        <dbReference type="ARBA" id="ARBA00016296"/>
    </source>
</evidence>
<organism evidence="10 11">
    <name type="scientific">Ascobolus immersus RN42</name>
    <dbReference type="NCBI Taxonomy" id="1160509"/>
    <lineage>
        <taxon>Eukaryota</taxon>
        <taxon>Fungi</taxon>
        <taxon>Dikarya</taxon>
        <taxon>Ascomycota</taxon>
        <taxon>Pezizomycotina</taxon>
        <taxon>Pezizomycetes</taxon>
        <taxon>Pezizales</taxon>
        <taxon>Ascobolaceae</taxon>
        <taxon>Ascobolus</taxon>
    </lineage>
</organism>
<evidence type="ECO:0000256" key="5">
    <source>
        <dbReference type="ARBA" id="ARBA00022741"/>
    </source>
</evidence>
<sequence>MVLLVLSGPSGAGKSTLLKKLFAEFPDKFGFSVSHTTRGPRGGEADGKDYHFTTAQNFADLVASNSFLEHATYAGNSYGTSLKAVEDVEKAGRHCILDIEMEGVKQVKASGRAAKFIFVRPPSLEILEERLRGRGSDKEEAIQKRLNQAKNELDYAAGGVHDITIINDDIEKAYGELKKYILEVIGEQ</sequence>
<keyword evidence="4" id="KW-0808">Transferase</keyword>
<dbReference type="Pfam" id="PF00625">
    <property type="entry name" value="Guanylate_kin"/>
    <property type="match status" value="1"/>
</dbReference>
<evidence type="ECO:0000313" key="10">
    <source>
        <dbReference type="EMBL" id="RPA80698.1"/>
    </source>
</evidence>
<dbReference type="SMART" id="SM00072">
    <property type="entry name" value="GuKc"/>
    <property type="match status" value="1"/>
</dbReference>
<dbReference type="InterPro" id="IPR027417">
    <property type="entry name" value="P-loop_NTPase"/>
</dbReference>
<evidence type="ECO:0000256" key="8">
    <source>
        <dbReference type="ARBA" id="ARBA00030128"/>
    </source>
</evidence>
<dbReference type="InterPro" id="IPR020590">
    <property type="entry name" value="Guanylate_kinase_CS"/>
</dbReference>
<reference evidence="10 11" key="1">
    <citation type="journal article" date="2018" name="Nat. Ecol. Evol.">
        <title>Pezizomycetes genomes reveal the molecular basis of ectomycorrhizal truffle lifestyle.</title>
        <authorList>
            <person name="Murat C."/>
            <person name="Payen T."/>
            <person name="Noel B."/>
            <person name="Kuo A."/>
            <person name="Morin E."/>
            <person name="Chen J."/>
            <person name="Kohler A."/>
            <person name="Krizsan K."/>
            <person name="Balestrini R."/>
            <person name="Da Silva C."/>
            <person name="Montanini B."/>
            <person name="Hainaut M."/>
            <person name="Levati E."/>
            <person name="Barry K.W."/>
            <person name="Belfiori B."/>
            <person name="Cichocki N."/>
            <person name="Clum A."/>
            <person name="Dockter R.B."/>
            <person name="Fauchery L."/>
            <person name="Guy J."/>
            <person name="Iotti M."/>
            <person name="Le Tacon F."/>
            <person name="Lindquist E.A."/>
            <person name="Lipzen A."/>
            <person name="Malagnac F."/>
            <person name="Mello A."/>
            <person name="Molinier V."/>
            <person name="Miyauchi S."/>
            <person name="Poulain J."/>
            <person name="Riccioni C."/>
            <person name="Rubini A."/>
            <person name="Sitrit Y."/>
            <person name="Splivallo R."/>
            <person name="Traeger S."/>
            <person name="Wang M."/>
            <person name="Zifcakova L."/>
            <person name="Wipf D."/>
            <person name="Zambonelli A."/>
            <person name="Paolocci F."/>
            <person name="Nowrousian M."/>
            <person name="Ottonello S."/>
            <person name="Baldrian P."/>
            <person name="Spatafora J.W."/>
            <person name="Henrissat B."/>
            <person name="Nagy L.G."/>
            <person name="Aury J.M."/>
            <person name="Wincker P."/>
            <person name="Grigoriev I.V."/>
            <person name="Bonfante P."/>
            <person name="Martin F.M."/>
        </authorList>
    </citation>
    <scope>NUCLEOTIDE SEQUENCE [LARGE SCALE GENOMIC DNA]</scope>
    <source>
        <strain evidence="10 11">RN42</strain>
    </source>
</reference>
<evidence type="ECO:0000256" key="6">
    <source>
        <dbReference type="ARBA" id="ARBA00022777"/>
    </source>
</evidence>
<feature type="domain" description="Guanylate kinase-like" evidence="9">
    <location>
        <begin position="1"/>
        <end position="182"/>
    </location>
</feature>
<evidence type="ECO:0000256" key="7">
    <source>
        <dbReference type="ARBA" id="ARBA00022840"/>
    </source>
</evidence>
<evidence type="ECO:0000256" key="1">
    <source>
        <dbReference type="ARBA" id="ARBA00005790"/>
    </source>
</evidence>
<accession>A0A3N4I7L9</accession>
<dbReference type="InterPro" id="IPR008144">
    <property type="entry name" value="Guanylate_kin-like_dom"/>
</dbReference>
<keyword evidence="11" id="KW-1185">Reference proteome</keyword>
<dbReference type="PROSITE" id="PS50052">
    <property type="entry name" value="GUANYLATE_KINASE_2"/>
    <property type="match status" value="1"/>
</dbReference>
<dbReference type="GO" id="GO:0004385">
    <property type="term" value="F:GMP kinase activity"/>
    <property type="evidence" value="ECO:0007669"/>
    <property type="project" value="UniProtKB-EC"/>
</dbReference>
<keyword evidence="7" id="KW-0067">ATP-binding</keyword>
<dbReference type="GO" id="GO:0005524">
    <property type="term" value="F:ATP binding"/>
    <property type="evidence" value="ECO:0007669"/>
    <property type="project" value="UniProtKB-KW"/>
</dbReference>
<gene>
    <name evidence="10" type="ORF">BJ508DRAFT_415181</name>
</gene>
<dbReference type="GO" id="GO:0005829">
    <property type="term" value="C:cytosol"/>
    <property type="evidence" value="ECO:0007669"/>
    <property type="project" value="TreeGrafter"/>
</dbReference>
<dbReference type="CDD" id="cd00071">
    <property type="entry name" value="GMPK"/>
    <property type="match status" value="1"/>
</dbReference>
<dbReference type="FunFam" id="3.40.50.300:FF:000776">
    <property type="entry name" value="Guanylate kinase 2"/>
    <property type="match status" value="1"/>
</dbReference>
<comment type="similarity">
    <text evidence="1">Belongs to the guanylate kinase family.</text>
</comment>
<dbReference type="InterPro" id="IPR017665">
    <property type="entry name" value="Guanylate_kinase"/>
</dbReference>
<evidence type="ECO:0000313" key="11">
    <source>
        <dbReference type="Proteomes" id="UP000275078"/>
    </source>
</evidence>